<evidence type="ECO:0008006" key="6">
    <source>
        <dbReference type="Google" id="ProtNLM"/>
    </source>
</evidence>
<feature type="compositionally biased region" description="Polar residues" evidence="1">
    <location>
        <begin position="673"/>
        <end position="685"/>
    </location>
</feature>
<keyword evidence="3" id="KW-0732">Signal</keyword>
<keyword evidence="5" id="KW-1185">Reference proteome</keyword>
<reference evidence="5" key="1">
    <citation type="submission" date="2011-08" db="EMBL/GenBank/DDBJ databases">
        <authorList>
            <person name="Rombauts S."/>
        </authorList>
    </citation>
    <scope>NUCLEOTIDE SEQUENCE</scope>
    <source>
        <strain evidence="5">London</strain>
    </source>
</reference>
<evidence type="ECO:0000313" key="4">
    <source>
        <dbReference type="EnsemblMetazoa" id="tetur09g07160.1"/>
    </source>
</evidence>
<dbReference type="EnsemblMetazoa" id="tetur09g07160.1">
    <property type="protein sequence ID" value="tetur09g07160.1"/>
    <property type="gene ID" value="tetur09g07160"/>
</dbReference>
<evidence type="ECO:0000256" key="3">
    <source>
        <dbReference type="SAM" id="SignalP"/>
    </source>
</evidence>
<evidence type="ECO:0000256" key="1">
    <source>
        <dbReference type="SAM" id="MobiDB-lite"/>
    </source>
</evidence>
<evidence type="ECO:0000256" key="2">
    <source>
        <dbReference type="SAM" id="Phobius"/>
    </source>
</evidence>
<accession>A0A158P4V8</accession>
<keyword evidence="2" id="KW-1133">Transmembrane helix</keyword>
<name>A0A158P4V8_TETUR</name>
<keyword evidence="2" id="KW-0812">Transmembrane</keyword>
<keyword evidence="2" id="KW-0472">Membrane</keyword>
<feature type="region of interest" description="Disordered" evidence="1">
    <location>
        <begin position="672"/>
        <end position="703"/>
    </location>
</feature>
<sequence>MLIHLLIWTFQFCLLIQKSYSFRNPKHDSLFYYKSRDSVFLTNPENHTTSYGIYVAGQTITVDIPTSVVNVFDILNWKVVNLKRKRLMFVHQNKPYILINQENIREMAYSGKLRGSIIAFGDNEALHVPTIFNPSLTKPIPDWNYIELLHFDVKNEKVSVLRSLPWLKDDWEFIIEWNMTDYIHFDNKLYLLIKRSILNDDQAVTQEISIIRLCLDKGRELISSAIEIHFTQEAFESNKIIDLLFVFLFKPFYNETNRYQVHTTQLQPSSNTKFYHVYYIDHFVSLFEETANACASSSDDITLLRHHLRSEVVKCKKTSYKSCSNKENIVPSRDVNLDVTGKLSTPLNARYNLRVTVPYKIEFVALPYPFDAASILMHDKPFIFSDICEYYEARPPRCMDIGLHSISSDINQFGEANFHTNKRPYGALFVTKEFNQTFFIPTKACSNLKTCTQCIMYGLYFDCIWSNSICARDDQPKNKATLTVDNCFKIINISLLIFDSSAPTILTIELDKPLITASQEYLIIQAGDNRCTNITMNGAFINCSMDLTESGEFNIDVSLRSDRYADTSIISAVSSDKVHIFASDSDYTLIIILVLFLWLIINSFAFIFYYGKCNKEHLNRSKKVSRPRKVRRFVGTHSDKKFIKFFDSKKISSITRVSARIVSPTMGALDKSAITNKPSSEQGSLWRTMPSEPRKMHPRRKLL</sequence>
<organism evidence="4 5">
    <name type="scientific">Tetranychus urticae</name>
    <name type="common">Two-spotted spider mite</name>
    <dbReference type="NCBI Taxonomy" id="32264"/>
    <lineage>
        <taxon>Eukaryota</taxon>
        <taxon>Metazoa</taxon>
        <taxon>Ecdysozoa</taxon>
        <taxon>Arthropoda</taxon>
        <taxon>Chelicerata</taxon>
        <taxon>Arachnida</taxon>
        <taxon>Acari</taxon>
        <taxon>Acariformes</taxon>
        <taxon>Trombidiformes</taxon>
        <taxon>Prostigmata</taxon>
        <taxon>Eleutherengona</taxon>
        <taxon>Raphignathae</taxon>
        <taxon>Tetranychoidea</taxon>
        <taxon>Tetranychidae</taxon>
        <taxon>Tetranychus</taxon>
    </lineage>
</organism>
<feature type="signal peptide" evidence="3">
    <location>
        <begin position="1"/>
        <end position="21"/>
    </location>
</feature>
<feature type="chain" id="PRO_5007630069" description="Sema domain-containing protein" evidence="3">
    <location>
        <begin position="22"/>
        <end position="703"/>
    </location>
</feature>
<dbReference type="AlphaFoldDB" id="A0A158P4V8"/>
<proteinExistence type="predicted"/>
<evidence type="ECO:0000313" key="5">
    <source>
        <dbReference type="Proteomes" id="UP000015104"/>
    </source>
</evidence>
<reference evidence="4" key="2">
    <citation type="submission" date="2016-04" db="UniProtKB">
        <authorList>
            <consortium name="EnsemblMetazoa"/>
        </authorList>
    </citation>
    <scope>IDENTIFICATION</scope>
</reference>
<feature type="transmembrane region" description="Helical" evidence="2">
    <location>
        <begin position="587"/>
        <end position="610"/>
    </location>
</feature>
<protein>
    <recommendedName>
        <fullName evidence="6">Sema domain-containing protein</fullName>
    </recommendedName>
</protein>
<dbReference type="Proteomes" id="UP000015104">
    <property type="component" value="Unassembled WGS sequence"/>
</dbReference>
<dbReference type="EMBL" id="CAEY01002019">
    <property type="status" value="NOT_ANNOTATED_CDS"/>
    <property type="molecule type" value="Genomic_DNA"/>
</dbReference>